<dbReference type="STRING" id="75743.A0A401QKF7"/>
<keyword evidence="3" id="KW-0698">rRNA processing</keyword>
<dbReference type="AlphaFoldDB" id="A0A401QKF7"/>
<feature type="chain" id="PRO_5019579839" evidence="8">
    <location>
        <begin position="27"/>
        <end position="293"/>
    </location>
</feature>
<evidence type="ECO:0000256" key="2">
    <source>
        <dbReference type="ARBA" id="ARBA00022517"/>
    </source>
</evidence>
<dbReference type="OrthoDB" id="445326at2759"/>
<evidence type="ECO:0000256" key="3">
    <source>
        <dbReference type="ARBA" id="ARBA00022552"/>
    </source>
</evidence>
<comment type="caution">
    <text evidence="9">The sequence shown here is derived from an EMBL/GenBank/DDBJ whole genome shotgun (WGS) entry which is preliminary data.</text>
</comment>
<dbReference type="GO" id="GO:0032040">
    <property type="term" value="C:small-subunit processome"/>
    <property type="evidence" value="ECO:0007669"/>
    <property type="project" value="TreeGrafter"/>
</dbReference>
<dbReference type="Proteomes" id="UP000288216">
    <property type="component" value="Unassembled WGS sequence"/>
</dbReference>
<keyword evidence="5" id="KW-0687">Ribonucleoprotein</keyword>
<evidence type="ECO:0000256" key="1">
    <source>
        <dbReference type="ARBA" id="ARBA00004604"/>
    </source>
</evidence>
<dbReference type="EMBL" id="BFAA01216368">
    <property type="protein sequence ID" value="GCB85844.1"/>
    <property type="molecule type" value="Genomic_DNA"/>
</dbReference>
<gene>
    <name evidence="9" type="ORF">scyTo_0026572</name>
</gene>
<keyword evidence="10" id="KW-1185">Reference proteome</keyword>
<keyword evidence="4" id="KW-0539">Nucleus</keyword>
<dbReference type="PANTHER" id="PTHR17039:SF0">
    <property type="entry name" value="U3 SMALL NUCLEOLAR RIBONUCLEOPROTEIN PROTEIN MPP10"/>
    <property type="match status" value="1"/>
</dbReference>
<evidence type="ECO:0000256" key="8">
    <source>
        <dbReference type="SAM" id="SignalP"/>
    </source>
</evidence>
<evidence type="ECO:0000256" key="7">
    <source>
        <dbReference type="SAM" id="MobiDB-lite"/>
    </source>
</evidence>
<evidence type="ECO:0000256" key="6">
    <source>
        <dbReference type="ARBA" id="ARBA00029455"/>
    </source>
</evidence>
<name>A0A401QKF7_SCYTO</name>
<evidence type="ECO:0000313" key="10">
    <source>
        <dbReference type="Proteomes" id="UP000288216"/>
    </source>
</evidence>
<keyword evidence="2" id="KW-0690">Ribosome biogenesis</keyword>
<accession>A0A401QKF7</accession>
<organism evidence="9 10">
    <name type="scientific">Scyliorhinus torazame</name>
    <name type="common">Cloudy catshark</name>
    <name type="synonym">Catulus torazame</name>
    <dbReference type="NCBI Taxonomy" id="75743"/>
    <lineage>
        <taxon>Eukaryota</taxon>
        <taxon>Metazoa</taxon>
        <taxon>Chordata</taxon>
        <taxon>Craniata</taxon>
        <taxon>Vertebrata</taxon>
        <taxon>Chondrichthyes</taxon>
        <taxon>Elasmobranchii</taxon>
        <taxon>Galeomorphii</taxon>
        <taxon>Galeoidea</taxon>
        <taxon>Carcharhiniformes</taxon>
        <taxon>Scyliorhinidae</taxon>
        <taxon>Scyliorhinus</taxon>
    </lineage>
</organism>
<evidence type="ECO:0000256" key="5">
    <source>
        <dbReference type="ARBA" id="ARBA00023274"/>
    </source>
</evidence>
<proteinExistence type="inferred from homology"/>
<comment type="subcellular location">
    <subcellularLocation>
        <location evidence="1">Nucleus</location>
        <location evidence="1">Nucleolus</location>
    </subcellularLocation>
</comment>
<reference evidence="9 10" key="1">
    <citation type="journal article" date="2018" name="Nat. Ecol. Evol.">
        <title>Shark genomes provide insights into elasmobranch evolution and the origin of vertebrates.</title>
        <authorList>
            <person name="Hara Y"/>
            <person name="Yamaguchi K"/>
            <person name="Onimaru K"/>
            <person name="Kadota M"/>
            <person name="Koyanagi M"/>
            <person name="Keeley SD"/>
            <person name="Tatsumi K"/>
            <person name="Tanaka K"/>
            <person name="Motone F"/>
            <person name="Kageyama Y"/>
            <person name="Nozu R"/>
            <person name="Adachi N"/>
            <person name="Nishimura O"/>
            <person name="Nakagawa R"/>
            <person name="Tanegashima C"/>
            <person name="Kiyatake I"/>
            <person name="Matsumoto R"/>
            <person name="Murakumo K"/>
            <person name="Nishida K"/>
            <person name="Terakita A"/>
            <person name="Kuratani S"/>
            <person name="Sato K"/>
            <person name="Hyodo S Kuraku.S."/>
        </authorList>
    </citation>
    <scope>NUCLEOTIDE SEQUENCE [LARGE SCALE GENOMIC DNA]</scope>
</reference>
<keyword evidence="8" id="KW-0732">Signal</keyword>
<evidence type="ECO:0000256" key="4">
    <source>
        <dbReference type="ARBA" id="ARBA00023242"/>
    </source>
</evidence>
<feature type="region of interest" description="Disordered" evidence="7">
    <location>
        <begin position="138"/>
        <end position="160"/>
    </location>
</feature>
<comment type="similarity">
    <text evidence="6">Belongs to the MPP10 family.</text>
</comment>
<protein>
    <submittedName>
        <fullName evidence="9">Uncharacterized protein</fullName>
    </submittedName>
</protein>
<dbReference type="InterPro" id="IPR012173">
    <property type="entry name" value="Mpp10"/>
</dbReference>
<evidence type="ECO:0000313" key="9">
    <source>
        <dbReference type="EMBL" id="GCB85844.1"/>
    </source>
</evidence>
<dbReference type="GO" id="GO:0005732">
    <property type="term" value="C:sno(s)RNA-containing ribonucleoprotein complex"/>
    <property type="evidence" value="ECO:0007669"/>
    <property type="project" value="InterPro"/>
</dbReference>
<feature type="signal peptide" evidence="8">
    <location>
        <begin position="1"/>
        <end position="26"/>
    </location>
</feature>
<dbReference type="PANTHER" id="PTHR17039">
    <property type="entry name" value="U3 SMALL NUCLEOLAR RIBONUCLEOPROTEIN PROTEIN MPP10"/>
    <property type="match status" value="1"/>
</dbReference>
<dbReference type="GO" id="GO:0034457">
    <property type="term" value="C:Mpp10 complex"/>
    <property type="evidence" value="ECO:0007669"/>
    <property type="project" value="InterPro"/>
</dbReference>
<feature type="non-terminal residue" evidence="9">
    <location>
        <position position="293"/>
    </location>
</feature>
<dbReference type="Pfam" id="PF04006">
    <property type="entry name" value="Mpp10"/>
    <property type="match status" value="1"/>
</dbReference>
<dbReference type="GO" id="GO:0006364">
    <property type="term" value="P:rRNA processing"/>
    <property type="evidence" value="ECO:0007669"/>
    <property type="project" value="UniProtKB-KW"/>
</dbReference>
<sequence length="293" mass="33453">MCNTAPLSLSLSLCLCLSPSVQDGLASDFTVLTKELYDLQKAQESDTTAGSPLKELVIEQFDEEQIWQEIELQNHSVLNYFKDTVAFLLQDPFSRLIDTRDVEIEAPEEDFENNECAETEDEIVEGCDGEEEVLKKQAIKRKPLQTEKPSDEDSDEDSDLNFDIAEVEERTKLQRQCPRFASSSELDDKFFRLSEMEDFLEKVEKEEKKQKENDEIDYFEDIPSEDEELGDYFKDVPSEDDEVVLKTKTKIKVIIFPQYSALLRDASAVPLLRGRGASAPWPRCLCSVAPVPL</sequence>